<dbReference type="RefSeq" id="WP_089061192.1">
    <property type="nucleotide sequence ID" value="NZ_CP022315.1"/>
</dbReference>
<dbReference type="OrthoDB" id="2838766at2"/>
<protein>
    <recommendedName>
        <fullName evidence="4">DUF2325 domain-containing protein</fullName>
    </recommendedName>
</protein>
<organism evidence="2 3">
    <name type="scientific">Virgibacillus phasianinus</name>
    <dbReference type="NCBI Taxonomy" id="2017483"/>
    <lineage>
        <taxon>Bacteria</taxon>
        <taxon>Bacillati</taxon>
        <taxon>Bacillota</taxon>
        <taxon>Bacilli</taxon>
        <taxon>Bacillales</taxon>
        <taxon>Bacillaceae</taxon>
        <taxon>Virgibacillus</taxon>
    </lineage>
</organism>
<feature type="region of interest" description="Disordered" evidence="1">
    <location>
        <begin position="1"/>
        <end position="27"/>
    </location>
</feature>
<dbReference type="Proteomes" id="UP000198312">
    <property type="component" value="Chromosome"/>
</dbReference>
<evidence type="ECO:0000256" key="1">
    <source>
        <dbReference type="SAM" id="MobiDB-lite"/>
    </source>
</evidence>
<dbReference type="AlphaFoldDB" id="A0A220U1P2"/>
<accession>A0A220U1P2</accession>
<gene>
    <name evidence="2" type="ORF">CFK37_07045</name>
</gene>
<proteinExistence type="predicted"/>
<evidence type="ECO:0000313" key="2">
    <source>
        <dbReference type="EMBL" id="ASK61932.1"/>
    </source>
</evidence>
<dbReference type="EMBL" id="CP022315">
    <property type="protein sequence ID" value="ASK61932.1"/>
    <property type="molecule type" value="Genomic_DNA"/>
</dbReference>
<keyword evidence="3" id="KW-1185">Reference proteome</keyword>
<sequence length="466" mass="55498">MDHVAGNRLRKQSAEQKRKQIEKSKLRFKKRLSEKSPVVREDIGKEADITQEKRLRKRAQKELESVRKKFEDTKRTIHEQNKRIRDLQRKIVQLGDERIISQQKLSKAKELEMELEEQANRLEMERKRRMEAEQLVERVTTQHSLKQKNGRRVDLANQVKQLKKSNHLLRKQLENHDLLTQDKYGNLEQELDDLRIEVSTYRNRDREMENEPGLIMKYMSHYFSTNNLPDLIKLLQSHITTENLHHYYHNGQNVFYPLMKRVSLLHFQNKKRNKQYKMRNNARDHLGYITYKNKKWTFVDMTDVNHPRNCDVLKNISGKTLIIDRPAKATLQNCGATITKLYAMEAPKDTQQNKKKPNSEGSNKDYSWFGNFKVLIIGSRFLNEYKRRLESHGCHVELHNPYEESYKILKGKLGRAEVILVCERHIPHSLWSYIDKKRPFVTVLKHDSRDLISTFTYLTLQRCGLI</sequence>
<evidence type="ECO:0008006" key="4">
    <source>
        <dbReference type="Google" id="ProtNLM"/>
    </source>
</evidence>
<reference evidence="2 3" key="1">
    <citation type="submission" date="2017-07" db="EMBL/GenBank/DDBJ databases">
        <title>Virgibacillus sp. LM2416.</title>
        <authorList>
            <person name="Tak E.J."/>
            <person name="Bae J.-W."/>
        </authorList>
    </citation>
    <scope>NUCLEOTIDE SEQUENCE [LARGE SCALE GENOMIC DNA]</scope>
    <source>
        <strain evidence="2 3">LM2416</strain>
    </source>
</reference>
<feature type="compositionally biased region" description="Basic and acidic residues" evidence="1">
    <location>
        <begin position="12"/>
        <end position="27"/>
    </location>
</feature>
<evidence type="ECO:0000313" key="3">
    <source>
        <dbReference type="Proteomes" id="UP000198312"/>
    </source>
</evidence>
<dbReference type="KEGG" id="vil:CFK37_07045"/>
<name>A0A220U1P2_9BACI</name>